<dbReference type="GO" id="GO:0016020">
    <property type="term" value="C:membrane"/>
    <property type="evidence" value="ECO:0007669"/>
    <property type="project" value="InterPro"/>
</dbReference>
<keyword evidence="5" id="KW-0547">Nucleotide-binding</keyword>
<dbReference type="AlphaFoldDB" id="A0A9X3MYB0"/>
<evidence type="ECO:0000256" key="7">
    <source>
        <dbReference type="ARBA" id="ARBA00022840"/>
    </source>
</evidence>
<keyword evidence="11" id="KW-1185">Reference proteome</keyword>
<keyword evidence="4" id="KW-0808">Transferase</keyword>
<dbReference type="GO" id="GO:0046983">
    <property type="term" value="F:protein dimerization activity"/>
    <property type="evidence" value="ECO:0007669"/>
    <property type="project" value="InterPro"/>
</dbReference>
<proteinExistence type="predicted"/>
<protein>
    <recommendedName>
        <fullName evidence="2">histidine kinase</fullName>
        <ecNumber evidence="2">2.7.13.3</ecNumber>
    </recommendedName>
</protein>
<dbReference type="CDD" id="cd16917">
    <property type="entry name" value="HATPase_UhpB-NarQ-NarX-like"/>
    <property type="match status" value="1"/>
</dbReference>
<evidence type="ECO:0000259" key="9">
    <source>
        <dbReference type="PROSITE" id="PS50109"/>
    </source>
</evidence>
<dbReference type="InterPro" id="IPR005467">
    <property type="entry name" value="His_kinase_dom"/>
</dbReference>
<evidence type="ECO:0000313" key="11">
    <source>
        <dbReference type="Proteomes" id="UP001149140"/>
    </source>
</evidence>
<feature type="domain" description="Histidine kinase" evidence="9">
    <location>
        <begin position="293"/>
        <end position="483"/>
    </location>
</feature>
<dbReference type="SMART" id="SM00387">
    <property type="entry name" value="HATPase_c"/>
    <property type="match status" value="1"/>
</dbReference>
<accession>A0A9X3MYB0</accession>
<dbReference type="Pfam" id="PF07730">
    <property type="entry name" value="HisKA_3"/>
    <property type="match status" value="1"/>
</dbReference>
<comment type="caution">
    <text evidence="10">The sequence shown here is derived from an EMBL/GenBank/DDBJ whole genome shotgun (WGS) entry which is preliminary data.</text>
</comment>
<dbReference type="PANTHER" id="PTHR24421:SF10">
    <property type="entry name" value="NITRATE_NITRITE SENSOR PROTEIN NARQ"/>
    <property type="match status" value="1"/>
</dbReference>
<dbReference type="InterPro" id="IPR050482">
    <property type="entry name" value="Sensor_HK_TwoCompSys"/>
</dbReference>
<dbReference type="EMBL" id="JAPDOD010000040">
    <property type="protein sequence ID" value="MDA0165004.1"/>
    <property type="molecule type" value="Genomic_DNA"/>
</dbReference>
<dbReference type="Gene3D" id="1.20.5.1930">
    <property type="match status" value="1"/>
</dbReference>
<keyword evidence="6 10" id="KW-0418">Kinase</keyword>
<dbReference type="SUPFAM" id="SSF55781">
    <property type="entry name" value="GAF domain-like"/>
    <property type="match status" value="2"/>
</dbReference>
<dbReference type="GO" id="GO:0005524">
    <property type="term" value="F:ATP binding"/>
    <property type="evidence" value="ECO:0007669"/>
    <property type="project" value="UniProtKB-KW"/>
</dbReference>
<dbReference type="InterPro" id="IPR029016">
    <property type="entry name" value="GAF-like_dom_sf"/>
</dbReference>
<dbReference type="InterPro" id="IPR011712">
    <property type="entry name" value="Sig_transdc_His_kin_sub3_dim/P"/>
</dbReference>
<dbReference type="EC" id="2.7.13.3" evidence="2"/>
<evidence type="ECO:0000256" key="3">
    <source>
        <dbReference type="ARBA" id="ARBA00022553"/>
    </source>
</evidence>
<reference evidence="10" key="1">
    <citation type="submission" date="2022-10" db="EMBL/GenBank/DDBJ databases">
        <title>The WGS of Solirubrobacter ginsenosidimutans DSM 21036.</title>
        <authorList>
            <person name="Jiang Z."/>
        </authorList>
    </citation>
    <scope>NUCLEOTIDE SEQUENCE</scope>
    <source>
        <strain evidence="10">DSM 21036</strain>
    </source>
</reference>
<dbReference type="SMART" id="SM00065">
    <property type="entry name" value="GAF"/>
    <property type="match status" value="2"/>
</dbReference>
<evidence type="ECO:0000256" key="1">
    <source>
        <dbReference type="ARBA" id="ARBA00000085"/>
    </source>
</evidence>
<evidence type="ECO:0000313" key="10">
    <source>
        <dbReference type="EMBL" id="MDA0165004.1"/>
    </source>
</evidence>
<dbReference type="Pfam" id="PF01590">
    <property type="entry name" value="GAF"/>
    <property type="match status" value="1"/>
</dbReference>
<organism evidence="10 11">
    <name type="scientific">Solirubrobacter ginsenosidimutans</name>
    <dbReference type="NCBI Taxonomy" id="490573"/>
    <lineage>
        <taxon>Bacteria</taxon>
        <taxon>Bacillati</taxon>
        <taxon>Actinomycetota</taxon>
        <taxon>Thermoleophilia</taxon>
        <taxon>Solirubrobacterales</taxon>
        <taxon>Solirubrobacteraceae</taxon>
        <taxon>Solirubrobacter</taxon>
    </lineage>
</organism>
<dbReference type="SUPFAM" id="SSF55874">
    <property type="entry name" value="ATPase domain of HSP90 chaperone/DNA topoisomerase II/histidine kinase"/>
    <property type="match status" value="1"/>
</dbReference>
<dbReference type="Gene3D" id="3.30.450.40">
    <property type="match status" value="2"/>
</dbReference>
<name>A0A9X3MYB0_9ACTN</name>
<dbReference type="InterPro" id="IPR036890">
    <property type="entry name" value="HATPase_C_sf"/>
</dbReference>
<dbReference type="PROSITE" id="PS50109">
    <property type="entry name" value="HIS_KIN"/>
    <property type="match status" value="1"/>
</dbReference>
<keyword evidence="3" id="KW-0597">Phosphoprotein</keyword>
<keyword evidence="7" id="KW-0067">ATP-binding</keyword>
<dbReference type="PANTHER" id="PTHR24421">
    <property type="entry name" value="NITRATE/NITRITE SENSOR PROTEIN NARX-RELATED"/>
    <property type="match status" value="1"/>
</dbReference>
<dbReference type="Pfam" id="PF02518">
    <property type="entry name" value="HATPase_c"/>
    <property type="match status" value="1"/>
</dbReference>
<dbReference type="Proteomes" id="UP001149140">
    <property type="component" value="Unassembled WGS sequence"/>
</dbReference>
<comment type="catalytic activity">
    <reaction evidence="1">
        <text>ATP + protein L-histidine = ADP + protein N-phospho-L-histidine.</text>
        <dbReference type="EC" id="2.7.13.3"/>
    </reaction>
</comment>
<gene>
    <name evidence="10" type="ORF">OM076_32345</name>
</gene>
<dbReference type="InterPro" id="IPR003594">
    <property type="entry name" value="HATPase_dom"/>
</dbReference>
<evidence type="ECO:0000256" key="4">
    <source>
        <dbReference type="ARBA" id="ARBA00022679"/>
    </source>
</evidence>
<dbReference type="InterPro" id="IPR003018">
    <property type="entry name" value="GAF"/>
</dbReference>
<sequence>MLHRLLATAAELTGARYAAVGVLDELGDGLERFVTHGLSDDDHAAIGHLPEGHGLLGAVITDPRPLRVDALHEEPRSAGFPPGHPAMETFLGVPVLIRGEAWGILYLCDKPDGEPFTDADEEAVVRLAEWAAIAIENARNCQVSERRRVELERLVRRLEAATAIARAVGGETDLDRILELIAERGRSLIAAEGLVILLREAGGMVVAAEAGDVPGTIRDPLGLAAAGGTLVPLVFRGQSLGMLVAFGAPGDRADEALLEGFAASAATAVATARSVEERRLREAIGAAEEERRRWARELHDDTLQGLGGLQMLLVASARINDPEHLRAAVRDSIERIEEQIHGLRALIRELRPAALDELGLAAAIEGLAGRAKDRERVEVSAAVHLTATRYAPELETTVYRVIQEALNNAIRHAKPTRVRIAVQETSGVIHICVSDDGQGFDPATPDAGFGLTGMRERISLLRGDLQLASSATGTTVSAAIPAL</sequence>
<dbReference type="Gene3D" id="3.30.565.10">
    <property type="entry name" value="Histidine kinase-like ATPase, C-terminal domain"/>
    <property type="match status" value="1"/>
</dbReference>
<dbReference type="GO" id="GO:0000155">
    <property type="term" value="F:phosphorelay sensor kinase activity"/>
    <property type="evidence" value="ECO:0007669"/>
    <property type="project" value="InterPro"/>
</dbReference>
<keyword evidence="8" id="KW-0902">Two-component regulatory system</keyword>
<evidence type="ECO:0000256" key="8">
    <source>
        <dbReference type="ARBA" id="ARBA00023012"/>
    </source>
</evidence>
<evidence type="ECO:0000256" key="2">
    <source>
        <dbReference type="ARBA" id="ARBA00012438"/>
    </source>
</evidence>
<evidence type="ECO:0000256" key="6">
    <source>
        <dbReference type="ARBA" id="ARBA00022777"/>
    </source>
</evidence>
<evidence type="ECO:0000256" key="5">
    <source>
        <dbReference type="ARBA" id="ARBA00022741"/>
    </source>
</evidence>